<feature type="non-terminal residue" evidence="1">
    <location>
        <position position="1"/>
    </location>
</feature>
<reference evidence="1" key="1">
    <citation type="journal article" date="2015" name="Nature">
        <title>Complex archaea that bridge the gap between prokaryotes and eukaryotes.</title>
        <authorList>
            <person name="Spang A."/>
            <person name="Saw J.H."/>
            <person name="Jorgensen S.L."/>
            <person name="Zaremba-Niedzwiedzka K."/>
            <person name="Martijn J."/>
            <person name="Lind A.E."/>
            <person name="van Eijk R."/>
            <person name="Schleper C."/>
            <person name="Guy L."/>
            <person name="Ettema T.J."/>
        </authorList>
    </citation>
    <scope>NUCLEOTIDE SEQUENCE</scope>
</reference>
<gene>
    <name evidence="1" type="ORF">LCGC14_2672480</name>
</gene>
<evidence type="ECO:0000313" key="1">
    <source>
        <dbReference type="EMBL" id="KKK95470.1"/>
    </source>
</evidence>
<sequence>PDVPAVRLIDQRGTLRRSVQHNDTRRAGIYKLTLKLPDETKTVMFARNVDPSEGRLARASEEELRGWLGVDFVYEDKLAPATAETAVRTPRGEYWKAALIAMLLVLAVEVFLGQRFGHYR</sequence>
<name>A0A0F9AB62_9ZZZZ</name>
<organism evidence="1">
    <name type="scientific">marine sediment metagenome</name>
    <dbReference type="NCBI Taxonomy" id="412755"/>
    <lineage>
        <taxon>unclassified sequences</taxon>
        <taxon>metagenomes</taxon>
        <taxon>ecological metagenomes</taxon>
    </lineage>
</organism>
<protein>
    <submittedName>
        <fullName evidence="1">Uncharacterized protein</fullName>
    </submittedName>
</protein>
<accession>A0A0F9AB62</accession>
<proteinExistence type="predicted"/>
<dbReference type="EMBL" id="LAZR01046897">
    <property type="protein sequence ID" value="KKK95470.1"/>
    <property type="molecule type" value="Genomic_DNA"/>
</dbReference>
<comment type="caution">
    <text evidence="1">The sequence shown here is derived from an EMBL/GenBank/DDBJ whole genome shotgun (WGS) entry which is preliminary data.</text>
</comment>
<dbReference type="AlphaFoldDB" id="A0A0F9AB62"/>